<feature type="domain" description="Apple" evidence="1">
    <location>
        <begin position="50"/>
        <end position="119"/>
    </location>
</feature>
<reference evidence="3" key="1">
    <citation type="submission" date="2022-11" db="UniProtKB">
        <authorList>
            <consortium name="WormBaseParasite"/>
        </authorList>
    </citation>
    <scope>IDENTIFICATION</scope>
</reference>
<proteinExistence type="predicted"/>
<sequence length="128" mass="14255">RSTGKRDFRGKGIFGEKGHSGNRDTPVAFTCLLCFIHIYVDGQITLDSKCSYPPGNDLKDENNQPIIIQGINEDQCSDECSKRPRCTHFVSSSNGCFLKHADNKQAVKSSELETPDSYCGVFTDRFRG</sequence>
<protein>
    <submittedName>
        <fullName evidence="3">Apple domain-containing protein</fullName>
    </submittedName>
</protein>
<dbReference type="AlphaFoldDB" id="A0A915IMR4"/>
<keyword evidence="2" id="KW-1185">Reference proteome</keyword>
<dbReference type="Pfam" id="PF00024">
    <property type="entry name" value="PAN_1"/>
    <property type="match status" value="1"/>
</dbReference>
<evidence type="ECO:0000313" key="3">
    <source>
        <dbReference type="WBParaSite" id="nRc.2.0.1.t15159-RA"/>
    </source>
</evidence>
<accession>A0A915IMR4</accession>
<dbReference type="PROSITE" id="PS50948">
    <property type="entry name" value="PAN"/>
    <property type="match status" value="1"/>
</dbReference>
<dbReference type="InterPro" id="IPR003609">
    <property type="entry name" value="Pan_app"/>
</dbReference>
<evidence type="ECO:0000313" key="2">
    <source>
        <dbReference type="Proteomes" id="UP000887565"/>
    </source>
</evidence>
<dbReference type="Gene3D" id="3.50.4.10">
    <property type="entry name" value="Hepatocyte Growth Factor"/>
    <property type="match status" value="1"/>
</dbReference>
<dbReference type="Proteomes" id="UP000887565">
    <property type="component" value="Unplaced"/>
</dbReference>
<evidence type="ECO:0000259" key="1">
    <source>
        <dbReference type="PROSITE" id="PS50948"/>
    </source>
</evidence>
<organism evidence="2 3">
    <name type="scientific">Romanomermis culicivorax</name>
    <name type="common">Nematode worm</name>
    <dbReference type="NCBI Taxonomy" id="13658"/>
    <lineage>
        <taxon>Eukaryota</taxon>
        <taxon>Metazoa</taxon>
        <taxon>Ecdysozoa</taxon>
        <taxon>Nematoda</taxon>
        <taxon>Enoplea</taxon>
        <taxon>Dorylaimia</taxon>
        <taxon>Mermithida</taxon>
        <taxon>Mermithoidea</taxon>
        <taxon>Mermithidae</taxon>
        <taxon>Romanomermis</taxon>
    </lineage>
</organism>
<dbReference type="WBParaSite" id="nRc.2.0.1.t15159-RA">
    <property type="protein sequence ID" value="nRc.2.0.1.t15159-RA"/>
    <property type="gene ID" value="nRc.2.0.1.g15159"/>
</dbReference>
<name>A0A915IMR4_ROMCU</name>